<dbReference type="InterPro" id="IPR036280">
    <property type="entry name" value="Multihaem_cyt_sf"/>
</dbReference>
<sequence length="645" mass="72027" precursor="true">MTSLSHYKTLIRVFACWKAGLCTFVFLLTGSVPAFAQTGGEDSEGLSQQEYSALAQYVVSDKDEVLKQAIDQAHADCFKNDCFPSAKQCAVCHPQHYREWSVSPHAYAQLSPVFNAMSNKLNKLNNGTLGDFCIRCHTPVGMAINEPMNMSNLHRHPTSREGVTCVDCHRINQAWGKGSGRQALVPGDIHQAVYGPIGSRELNKVLSNPDHYGVLKTREEPDVRGRDIHSKSYRFFQLTTPGFCGTCHDVFAPNGFRLEDAFSEFKHSPAALVDGQNCQDCHMGKIPGEAKGYSYGPAAIVGNTATPPRKHSNHMMIGPDYSIIHRGLFPHHLNAIKEKYEVDLIDKATEGVVQETGLATMKQWLYFDDAAGWGKPEFERTVSANRHFPSPWDNPQKRIAARKILNDQYQLLAEATSARLHLLRVGYRLGDVEVLHCDDDHLEFKVPVMNGTTGHGVPTGFDAERLVFLRVHVWDPKGRLVFQSGDLDPNGDVRDSHSLYVHNGELPLDRSLLSLQSRFVTRNIRGGEREQVLNVPYSLDPLPYTRPETRPFTVLGRPQGARKHKQNIEVYGITRGHYELGRHQMQGCGTYTVRVQLIAGMVPVNLVHEISDVGFDYCMSASDVARGVVEGHLVLHECIKQVQVK</sequence>
<comment type="caution">
    <text evidence="3">The sequence shown here is derived from an EMBL/GenBank/DDBJ whole genome shotgun (WGS) entry which is preliminary data.</text>
</comment>
<dbReference type="EMBL" id="SJPG01000001">
    <property type="protein sequence ID" value="TWT61343.1"/>
    <property type="molecule type" value="Genomic_DNA"/>
</dbReference>
<dbReference type="OrthoDB" id="9814800at2"/>
<feature type="chain" id="PRO_5023031142" description="Cytochrome c-552/4 domain-containing protein" evidence="1">
    <location>
        <begin position="37"/>
        <end position="645"/>
    </location>
</feature>
<dbReference type="Pfam" id="PF13435">
    <property type="entry name" value="Cytochrome_C554"/>
    <property type="match status" value="1"/>
</dbReference>
<proteinExistence type="predicted"/>
<evidence type="ECO:0000313" key="4">
    <source>
        <dbReference type="Proteomes" id="UP000316095"/>
    </source>
</evidence>
<accession>A0A5C5XG39</accession>
<evidence type="ECO:0000256" key="1">
    <source>
        <dbReference type="SAM" id="SignalP"/>
    </source>
</evidence>
<dbReference type="Proteomes" id="UP000316095">
    <property type="component" value="Unassembled WGS sequence"/>
</dbReference>
<keyword evidence="4" id="KW-1185">Reference proteome</keyword>
<evidence type="ECO:0000259" key="2">
    <source>
        <dbReference type="Pfam" id="PF13435"/>
    </source>
</evidence>
<keyword evidence="1" id="KW-0732">Signal</keyword>
<organism evidence="3 4">
    <name type="scientific">Rubinisphaera italica</name>
    <dbReference type="NCBI Taxonomy" id="2527969"/>
    <lineage>
        <taxon>Bacteria</taxon>
        <taxon>Pseudomonadati</taxon>
        <taxon>Planctomycetota</taxon>
        <taxon>Planctomycetia</taxon>
        <taxon>Planctomycetales</taxon>
        <taxon>Planctomycetaceae</taxon>
        <taxon>Rubinisphaera</taxon>
    </lineage>
</organism>
<name>A0A5C5XG39_9PLAN</name>
<dbReference type="InterPro" id="IPR023155">
    <property type="entry name" value="Cyt_c-552/4"/>
</dbReference>
<dbReference type="SUPFAM" id="SSF48695">
    <property type="entry name" value="Multiheme cytochromes"/>
    <property type="match status" value="1"/>
</dbReference>
<reference evidence="3 4" key="1">
    <citation type="submission" date="2019-02" db="EMBL/GenBank/DDBJ databases">
        <title>Deep-cultivation of Planctomycetes and their phenomic and genomic characterization uncovers novel biology.</title>
        <authorList>
            <person name="Wiegand S."/>
            <person name="Jogler M."/>
            <person name="Boedeker C."/>
            <person name="Pinto D."/>
            <person name="Vollmers J."/>
            <person name="Rivas-Marin E."/>
            <person name="Kohn T."/>
            <person name="Peeters S.H."/>
            <person name="Heuer A."/>
            <person name="Rast P."/>
            <person name="Oberbeckmann S."/>
            <person name="Bunk B."/>
            <person name="Jeske O."/>
            <person name="Meyerdierks A."/>
            <person name="Storesund J.E."/>
            <person name="Kallscheuer N."/>
            <person name="Luecker S."/>
            <person name="Lage O.M."/>
            <person name="Pohl T."/>
            <person name="Merkel B.J."/>
            <person name="Hornburger P."/>
            <person name="Mueller R.-W."/>
            <person name="Bruemmer F."/>
            <person name="Labrenz M."/>
            <person name="Spormann A.M."/>
            <person name="Op Den Camp H."/>
            <person name="Overmann J."/>
            <person name="Amann R."/>
            <person name="Jetten M.S.M."/>
            <person name="Mascher T."/>
            <person name="Medema M.H."/>
            <person name="Devos D.P."/>
            <person name="Kaster A.-K."/>
            <person name="Ovreas L."/>
            <person name="Rohde M."/>
            <person name="Galperin M.Y."/>
            <person name="Jogler C."/>
        </authorList>
    </citation>
    <scope>NUCLEOTIDE SEQUENCE [LARGE SCALE GENOMIC DNA]</scope>
    <source>
        <strain evidence="3 4">Pan54</strain>
    </source>
</reference>
<dbReference type="AlphaFoldDB" id="A0A5C5XG39"/>
<feature type="signal peptide" evidence="1">
    <location>
        <begin position="1"/>
        <end position="36"/>
    </location>
</feature>
<feature type="domain" description="Cytochrome c-552/4" evidence="2">
    <location>
        <begin position="88"/>
        <end position="169"/>
    </location>
</feature>
<dbReference type="RefSeq" id="WP_146503351.1">
    <property type="nucleotide sequence ID" value="NZ_SJPG01000001.1"/>
</dbReference>
<evidence type="ECO:0000313" key="3">
    <source>
        <dbReference type="EMBL" id="TWT61343.1"/>
    </source>
</evidence>
<protein>
    <recommendedName>
        <fullName evidence="2">Cytochrome c-552/4 domain-containing protein</fullName>
    </recommendedName>
</protein>
<gene>
    <name evidence="3" type="ORF">Pan54_20790</name>
</gene>
<dbReference type="Gene3D" id="1.10.1130.10">
    <property type="entry name" value="Flavocytochrome C3, Chain A"/>
    <property type="match status" value="1"/>
</dbReference>